<evidence type="ECO:0000256" key="4">
    <source>
        <dbReference type="ARBA" id="ARBA00022692"/>
    </source>
</evidence>
<dbReference type="OrthoDB" id="9808671at2"/>
<reference evidence="8 9" key="1">
    <citation type="submission" date="2018-11" db="EMBL/GenBank/DDBJ databases">
        <authorList>
            <person name="Ye M.-Q."/>
            <person name="Du Z.-J."/>
        </authorList>
    </citation>
    <scope>NUCLEOTIDE SEQUENCE [LARGE SCALE GENOMIC DNA]</scope>
    <source>
        <strain evidence="8 9">U0105</strain>
    </source>
</reference>
<dbReference type="PANTHER" id="PTHR30213:SF0">
    <property type="entry name" value="UPF0761 MEMBRANE PROTEIN YIHY"/>
    <property type="match status" value="1"/>
</dbReference>
<dbReference type="EMBL" id="RPOK01000007">
    <property type="protein sequence ID" value="RPJ64815.1"/>
    <property type="molecule type" value="Genomic_DNA"/>
</dbReference>
<keyword evidence="5 7" id="KW-1133">Transmembrane helix</keyword>
<keyword evidence="2 7" id="KW-1003">Cell membrane</keyword>
<dbReference type="Proteomes" id="UP000275281">
    <property type="component" value="Unassembled WGS sequence"/>
</dbReference>
<dbReference type="InterPro" id="IPR017039">
    <property type="entry name" value="Virul_fac_BrkB"/>
</dbReference>
<keyword evidence="4 7" id="KW-0812">Transmembrane</keyword>
<feature type="transmembrane region" description="Helical" evidence="7">
    <location>
        <begin position="41"/>
        <end position="66"/>
    </location>
</feature>
<dbReference type="NCBIfam" id="TIGR00765">
    <property type="entry name" value="yihY_not_rbn"/>
    <property type="match status" value="1"/>
</dbReference>
<dbReference type="NCBIfam" id="NF002457">
    <property type="entry name" value="PRK01637.1"/>
    <property type="match status" value="1"/>
</dbReference>
<comment type="caution">
    <text evidence="8">The sequence shown here is derived from an EMBL/GenBank/DDBJ whole genome shotgun (WGS) entry which is preliminary data.</text>
</comment>
<keyword evidence="9" id="KW-1185">Reference proteome</keyword>
<feature type="transmembrane region" description="Helical" evidence="7">
    <location>
        <begin position="213"/>
        <end position="232"/>
    </location>
</feature>
<organism evidence="8 9">
    <name type="scientific">Alteromonas sediminis</name>
    <dbReference type="NCBI Taxonomy" id="2259342"/>
    <lineage>
        <taxon>Bacteria</taxon>
        <taxon>Pseudomonadati</taxon>
        <taxon>Pseudomonadota</taxon>
        <taxon>Gammaproteobacteria</taxon>
        <taxon>Alteromonadales</taxon>
        <taxon>Alteromonadaceae</taxon>
        <taxon>Alteromonas/Salinimonas group</taxon>
        <taxon>Alteromonas</taxon>
    </lineage>
</organism>
<evidence type="ECO:0000256" key="5">
    <source>
        <dbReference type="ARBA" id="ARBA00022989"/>
    </source>
</evidence>
<dbReference type="PANTHER" id="PTHR30213">
    <property type="entry name" value="INNER MEMBRANE PROTEIN YHJD"/>
    <property type="match status" value="1"/>
</dbReference>
<evidence type="ECO:0000256" key="6">
    <source>
        <dbReference type="ARBA" id="ARBA00023136"/>
    </source>
</evidence>
<keyword evidence="3" id="KW-0997">Cell inner membrane</keyword>
<comment type="similarity">
    <text evidence="7">Belongs to the UPF0761 family.</text>
</comment>
<feature type="transmembrane region" description="Helical" evidence="7">
    <location>
        <begin position="143"/>
        <end position="163"/>
    </location>
</feature>
<evidence type="ECO:0000313" key="9">
    <source>
        <dbReference type="Proteomes" id="UP000275281"/>
    </source>
</evidence>
<evidence type="ECO:0000256" key="1">
    <source>
        <dbReference type="ARBA" id="ARBA00004651"/>
    </source>
</evidence>
<proteinExistence type="inferred from homology"/>
<evidence type="ECO:0000313" key="8">
    <source>
        <dbReference type="EMBL" id="RPJ64815.1"/>
    </source>
</evidence>
<evidence type="ECO:0000256" key="7">
    <source>
        <dbReference type="HAMAP-Rule" id="MF_00672"/>
    </source>
</evidence>
<protein>
    <recommendedName>
        <fullName evidence="7">UPF0761 membrane protein DRW07_17990</fullName>
    </recommendedName>
</protein>
<dbReference type="InterPro" id="IPR023679">
    <property type="entry name" value="UPF0761_bac"/>
</dbReference>
<sequence>MPNSGLQSLGQVINKAKLDALLRRFVYRCKRDKITVSAGHLAYVTLLSLVPFIMVFFTILSAFPAIKDVRSQLENFIFNNFVPAAGDTVQQYIGDFVGNASEMGVVGILSLLAVALLLISNIDKTLNLIWRTPSERPRVYTFAVYWMVITLGPLLMGSSVAVSSYLTGLATFAEEYTPGLGTFILKLVPVFTSLLAFIILYTMVPNKRVRPRYALIGALLATLLFELSKKGFALYVTSFPSYQLIYGALAVVPILFVWVYLSWIVVLVGAEFTCSLEEVWENPAAEHK</sequence>
<comment type="subcellular location">
    <subcellularLocation>
        <location evidence="1 7">Cell membrane</location>
        <topology evidence="1 7">Multi-pass membrane protein</topology>
    </subcellularLocation>
</comment>
<dbReference type="RefSeq" id="WP_124029337.1">
    <property type="nucleotide sequence ID" value="NZ_JBHRSN010000012.1"/>
</dbReference>
<evidence type="ECO:0000256" key="3">
    <source>
        <dbReference type="ARBA" id="ARBA00022519"/>
    </source>
</evidence>
<dbReference type="PIRSF" id="PIRSF035875">
    <property type="entry name" value="RNase_BN"/>
    <property type="match status" value="1"/>
</dbReference>
<dbReference type="Pfam" id="PF03631">
    <property type="entry name" value="Virul_fac_BrkB"/>
    <property type="match status" value="1"/>
</dbReference>
<keyword evidence="6 7" id="KW-0472">Membrane</keyword>
<dbReference type="GO" id="GO:0005886">
    <property type="term" value="C:plasma membrane"/>
    <property type="evidence" value="ECO:0007669"/>
    <property type="project" value="UniProtKB-SubCell"/>
</dbReference>
<feature type="transmembrane region" description="Helical" evidence="7">
    <location>
        <begin position="244"/>
        <end position="268"/>
    </location>
</feature>
<accession>A0A3N5Y8P1</accession>
<name>A0A3N5Y8P1_9ALTE</name>
<dbReference type="HAMAP" id="MF_00672">
    <property type="entry name" value="UPF0761"/>
    <property type="match status" value="1"/>
</dbReference>
<dbReference type="AlphaFoldDB" id="A0A3N5Y8P1"/>
<feature type="transmembrane region" description="Helical" evidence="7">
    <location>
        <begin position="183"/>
        <end position="201"/>
    </location>
</feature>
<evidence type="ECO:0000256" key="2">
    <source>
        <dbReference type="ARBA" id="ARBA00022475"/>
    </source>
</evidence>
<feature type="transmembrane region" description="Helical" evidence="7">
    <location>
        <begin position="103"/>
        <end position="122"/>
    </location>
</feature>
<gene>
    <name evidence="8" type="ORF">DRW07_17990</name>
</gene>